<proteinExistence type="predicted"/>
<evidence type="ECO:0000313" key="2">
    <source>
        <dbReference type="EMBL" id="KAJ7716990.1"/>
    </source>
</evidence>
<comment type="caution">
    <text evidence="2">The sequence shown here is derived from an EMBL/GenBank/DDBJ whole genome shotgun (WGS) entry which is preliminary data.</text>
</comment>
<reference evidence="2" key="1">
    <citation type="submission" date="2023-03" db="EMBL/GenBank/DDBJ databases">
        <title>Massive genome expansion in bonnet fungi (Mycena s.s.) driven by repeated elements and novel gene families across ecological guilds.</title>
        <authorList>
            <consortium name="Lawrence Berkeley National Laboratory"/>
            <person name="Harder C.B."/>
            <person name="Miyauchi S."/>
            <person name="Viragh M."/>
            <person name="Kuo A."/>
            <person name="Thoen E."/>
            <person name="Andreopoulos B."/>
            <person name="Lu D."/>
            <person name="Skrede I."/>
            <person name="Drula E."/>
            <person name="Henrissat B."/>
            <person name="Morin E."/>
            <person name="Kohler A."/>
            <person name="Barry K."/>
            <person name="LaButti K."/>
            <person name="Morin E."/>
            <person name="Salamov A."/>
            <person name="Lipzen A."/>
            <person name="Mereny Z."/>
            <person name="Hegedus B."/>
            <person name="Baldrian P."/>
            <person name="Stursova M."/>
            <person name="Weitz H."/>
            <person name="Taylor A."/>
            <person name="Grigoriev I.V."/>
            <person name="Nagy L.G."/>
            <person name="Martin F."/>
            <person name="Kauserud H."/>
        </authorList>
    </citation>
    <scope>NUCLEOTIDE SEQUENCE</scope>
    <source>
        <strain evidence="2">CBHHK182m</strain>
    </source>
</reference>
<dbReference type="AlphaFoldDB" id="A0AAD7HBJ2"/>
<accession>A0AAD7HBJ2</accession>
<name>A0AAD7HBJ2_9AGAR</name>
<evidence type="ECO:0000313" key="3">
    <source>
        <dbReference type="Proteomes" id="UP001215598"/>
    </source>
</evidence>
<organism evidence="2 3">
    <name type="scientific">Mycena metata</name>
    <dbReference type="NCBI Taxonomy" id="1033252"/>
    <lineage>
        <taxon>Eukaryota</taxon>
        <taxon>Fungi</taxon>
        <taxon>Dikarya</taxon>
        <taxon>Basidiomycota</taxon>
        <taxon>Agaricomycotina</taxon>
        <taxon>Agaricomycetes</taxon>
        <taxon>Agaricomycetidae</taxon>
        <taxon>Agaricales</taxon>
        <taxon>Marasmiineae</taxon>
        <taxon>Mycenaceae</taxon>
        <taxon>Mycena</taxon>
    </lineage>
</organism>
<gene>
    <name evidence="2" type="ORF">B0H16DRAFT_1476344</name>
</gene>
<sequence>MNVHPMSRRHRLDRDQLSGIDIESLKVGPTSSDWIHTDLSCQTILKITHQVERMDGKWKIRSDIEAAKEKIVADNISVNWVVIGTPLGQDLHDDYILDTTDSHKRELDQFLCKLFAKQIISIPEIFRPKTDNTPDNLPASPLASVGGDQTTVLAAQDSDNRAEDKKDDGVDVDLPIYKIFIVVSDEHQLPVDNRGVTLFLSGVRQDGNHYMVKTSELLQKLQNSPDPVVGSARLAVAITHGGFTFRSTFFTIHEGGDHTGLPANPEIHITPTDAADTTGCNYSLVIFLEAIEKALPAQGKRHYSTLSTDNEEEKKHRASRTHSVDRSVSPSGGAKFSVVQKEATQIVWLEEVSGYNNAIAKSIRQNVSTRQAQPSCAISIWCPYVYIVSHITSGKHPVAR</sequence>
<dbReference type="Proteomes" id="UP001215598">
    <property type="component" value="Unassembled WGS sequence"/>
</dbReference>
<evidence type="ECO:0000256" key="1">
    <source>
        <dbReference type="SAM" id="MobiDB-lite"/>
    </source>
</evidence>
<keyword evidence="3" id="KW-1185">Reference proteome</keyword>
<dbReference type="EMBL" id="JARKIB010000283">
    <property type="protein sequence ID" value="KAJ7716990.1"/>
    <property type="molecule type" value="Genomic_DNA"/>
</dbReference>
<protein>
    <submittedName>
        <fullName evidence="2">Uncharacterized protein</fullName>
    </submittedName>
</protein>
<feature type="region of interest" description="Disordered" evidence="1">
    <location>
        <begin position="302"/>
        <end position="333"/>
    </location>
</feature>